<reference evidence="1" key="1">
    <citation type="journal article" date="2020" name="Stud. Mycol.">
        <title>101 Dothideomycetes genomes: a test case for predicting lifestyles and emergence of pathogens.</title>
        <authorList>
            <person name="Haridas S."/>
            <person name="Albert R."/>
            <person name="Binder M."/>
            <person name="Bloem J."/>
            <person name="Labutti K."/>
            <person name="Salamov A."/>
            <person name="Andreopoulos B."/>
            <person name="Baker S."/>
            <person name="Barry K."/>
            <person name="Bills G."/>
            <person name="Bluhm B."/>
            <person name="Cannon C."/>
            <person name="Castanera R."/>
            <person name="Culley D."/>
            <person name="Daum C."/>
            <person name="Ezra D."/>
            <person name="Gonzalez J."/>
            <person name="Henrissat B."/>
            <person name="Kuo A."/>
            <person name="Liang C."/>
            <person name="Lipzen A."/>
            <person name="Lutzoni F."/>
            <person name="Magnuson J."/>
            <person name="Mondo S."/>
            <person name="Nolan M."/>
            <person name="Ohm R."/>
            <person name="Pangilinan J."/>
            <person name="Park H.-J."/>
            <person name="Ramirez L."/>
            <person name="Alfaro M."/>
            <person name="Sun H."/>
            <person name="Tritt A."/>
            <person name="Yoshinaga Y."/>
            <person name="Zwiers L.-H."/>
            <person name="Turgeon B."/>
            <person name="Goodwin S."/>
            <person name="Spatafora J."/>
            <person name="Crous P."/>
            <person name="Grigoriev I."/>
        </authorList>
    </citation>
    <scope>NUCLEOTIDE SEQUENCE</scope>
    <source>
        <strain evidence="1">ATCC 16933</strain>
    </source>
</reference>
<dbReference type="OrthoDB" id="202203at2759"/>
<protein>
    <recommendedName>
        <fullName evidence="3">FAD/NAD(P)-binding domain-containing protein</fullName>
    </recommendedName>
</protein>
<dbReference type="AlphaFoldDB" id="A0A6A6P2N3"/>
<name>A0A6A6P2N3_9PEZI</name>
<gene>
    <name evidence="1" type="ORF">BDY21DRAFT_341483</name>
</gene>
<sequence>MPEQRNIIVLGASYAGLGSMHYIMKHTMPALAATTDGKDITYHAYIVSPSRDFMARPAAPRYIADKDLLGGYGKLFKPLSGALEQYPKDSYTIVQGSATAWDPTARIVTVTPTAPDAGAGGEQVL</sequence>
<keyword evidence="2" id="KW-1185">Reference proteome</keyword>
<proteinExistence type="predicted"/>
<evidence type="ECO:0000313" key="2">
    <source>
        <dbReference type="Proteomes" id="UP000799766"/>
    </source>
</evidence>
<dbReference type="Proteomes" id="UP000799766">
    <property type="component" value="Unassembled WGS sequence"/>
</dbReference>
<dbReference type="EMBL" id="MU001678">
    <property type="protein sequence ID" value="KAF2458084.1"/>
    <property type="molecule type" value="Genomic_DNA"/>
</dbReference>
<evidence type="ECO:0008006" key="3">
    <source>
        <dbReference type="Google" id="ProtNLM"/>
    </source>
</evidence>
<evidence type="ECO:0000313" key="1">
    <source>
        <dbReference type="EMBL" id="KAF2458084.1"/>
    </source>
</evidence>
<accession>A0A6A6P2N3</accession>
<dbReference type="Gene3D" id="3.50.50.100">
    <property type="match status" value="1"/>
</dbReference>
<organism evidence="1 2">
    <name type="scientific">Lineolata rhizophorae</name>
    <dbReference type="NCBI Taxonomy" id="578093"/>
    <lineage>
        <taxon>Eukaryota</taxon>
        <taxon>Fungi</taxon>
        <taxon>Dikarya</taxon>
        <taxon>Ascomycota</taxon>
        <taxon>Pezizomycotina</taxon>
        <taxon>Dothideomycetes</taxon>
        <taxon>Dothideomycetes incertae sedis</taxon>
        <taxon>Lineolatales</taxon>
        <taxon>Lineolataceae</taxon>
        <taxon>Lineolata</taxon>
    </lineage>
</organism>
<feature type="non-terminal residue" evidence="1">
    <location>
        <position position="125"/>
    </location>
</feature>